<dbReference type="EMBL" id="CCEJ010000008">
    <property type="protein sequence ID" value="CDR34611.1"/>
    <property type="molecule type" value="Genomic_DNA"/>
</dbReference>
<accession>A0A090CZZ3</accession>
<name>A0A090CZZ3_9BACT</name>
<keyword evidence="2" id="KW-1185">Reference proteome</keyword>
<protein>
    <submittedName>
        <fullName evidence="1">Transposase remnant</fullName>
    </submittedName>
</protein>
<dbReference type="RefSeq" id="WP_041018114.1">
    <property type="nucleotide sequence ID" value="NZ_CCEJ010000008.1"/>
</dbReference>
<dbReference type="Proteomes" id="UP000031552">
    <property type="component" value="Unassembled WGS sequence"/>
</dbReference>
<evidence type="ECO:0000313" key="2">
    <source>
        <dbReference type="Proteomes" id="UP000031552"/>
    </source>
</evidence>
<evidence type="ECO:0000313" key="1">
    <source>
        <dbReference type="EMBL" id="CDR34611.1"/>
    </source>
</evidence>
<sequence length="61" mass="6736">MSPKLCSLAFEEAELETTFEEDYSDKVVTANFAPSSYHATNKNSSISEDVILVCGRINVSF</sequence>
<proteinExistence type="predicted"/>
<reference evidence="1" key="2">
    <citation type="submission" date="2014-09" db="EMBL/GenBank/DDBJ databases">
        <title>Criblamydia sequanensis harbors a mega-plasmid encoding arsenite resistance.</title>
        <authorList>
            <person name="Bertelli C."/>
            <person name="Goesmann A."/>
            <person name="Greub G."/>
        </authorList>
    </citation>
    <scope>NUCLEOTIDE SEQUENCE [LARGE SCALE GENOMIC DNA]</scope>
    <source>
        <strain evidence="1">CRIB-18</strain>
    </source>
</reference>
<gene>
    <name evidence="1" type="ORF">CSEC_1802</name>
</gene>
<reference evidence="1" key="1">
    <citation type="submission" date="2013-12" db="EMBL/GenBank/DDBJ databases">
        <authorList>
            <person name="Linke B."/>
        </authorList>
    </citation>
    <scope>NUCLEOTIDE SEQUENCE [LARGE SCALE GENOMIC DNA]</scope>
    <source>
        <strain evidence="1">CRIB-18</strain>
    </source>
</reference>
<organism evidence="1 2">
    <name type="scientific">Candidatus Criblamydia sequanensis CRIB-18</name>
    <dbReference type="NCBI Taxonomy" id="1437425"/>
    <lineage>
        <taxon>Bacteria</taxon>
        <taxon>Pseudomonadati</taxon>
        <taxon>Chlamydiota</taxon>
        <taxon>Chlamydiia</taxon>
        <taxon>Parachlamydiales</taxon>
        <taxon>Candidatus Criblamydiaceae</taxon>
        <taxon>Candidatus Criblamydia</taxon>
    </lineage>
</organism>
<dbReference type="AlphaFoldDB" id="A0A090CZZ3"/>
<comment type="caution">
    <text evidence="1">The sequence shown here is derived from an EMBL/GenBank/DDBJ whole genome shotgun (WGS) entry which is preliminary data.</text>
</comment>